<dbReference type="EMBL" id="MJEL01000006">
    <property type="protein sequence ID" value="OEH98797.1"/>
    <property type="molecule type" value="Genomic_DNA"/>
</dbReference>
<reference evidence="1" key="1">
    <citation type="submission" date="2016-09" db="EMBL/GenBank/DDBJ databases">
        <title>Whole Genome Sequencing of Salmonella enterica subsp. enterica serovar Nottingham.</title>
        <authorList>
            <person name="Zheng J."/>
            <person name="Wang H."/>
        </authorList>
    </citation>
    <scope>NUCLEOTIDE SEQUENCE [LARGE SCALE GENOMIC DNA]</scope>
    <source>
        <strain evidence="1">CFSAN055411</strain>
    </source>
</reference>
<organism evidence="1">
    <name type="scientific">Salmonella enterica</name>
    <name type="common">Salmonella choleraesuis</name>
    <dbReference type="NCBI Taxonomy" id="28901"/>
    <lineage>
        <taxon>Bacteria</taxon>
        <taxon>Pseudomonadati</taxon>
        <taxon>Pseudomonadota</taxon>
        <taxon>Gammaproteobacteria</taxon>
        <taxon>Enterobacterales</taxon>
        <taxon>Enterobacteriaceae</taxon>
        <taxon>Salmonella</taxon>
    </lineage>
</organism>
<comment type="caution">
    <text evidence="1">The sequence shown here is derived from an EMBL/GenBank/DDBJ whole genome shotgun (WGS) entry which is preliminary data.</text>
</comment>
<gene>
    <name evidence="1" type="ORF">BH006_16335</name>
</gene>
<sequence length="409" mass="47546">MVSALGWLDHDSDARTKTLNILALFQQKESRDELGIGSIRDSFAEQLFPGTSTIQTRLRYMLFIPWIYQYLENQRIPAANFSTQADRDERALIITLSRLEEDSAGTFGKNSREKLKRLPSSVYWSGLQRWGIREILWSQEEYHRRVDELYRARTEISEREYYEKNRCDMGDTSAYKPAQSWHSSLPAPPSNFPDEATFALTRQEASFLRDRIQSSCKGSLLAWLTLHSEPADVSAPWEHPDYAKFPDALQELLTHARFFSYTMHGAALLYNYLLAKERADNDLLSQHRDNFVAWFAEPVREKIATWPLDRMWELTAGPGYSISLKTRRFVEQWIALIRQSSGTLLTSKEACALIRAREIALKGPRSRFKNRRALEQWSGYAGTLRLVYRWHNVQIILNDLAHGLRREEC</sequence>
<evidence type="ECO:0000313" key="1">
    <source>
        <dbReference type="EMBL" id="OEH98797.1"/>
    </source>
</evidence>
<proteinExistence type="predicted"/>
<dbReference type="Pfam" id="PF19888">
    <property type="entry name" value="DUF6361"/>
    <property type="match status" value="2"/>
</dbReference>
<dbReference type="AlphaFoldDB" id="A0A3F3ISZ0"/>
<protein>
    <submittedName>
        <fullName evidence="1">Uncharacterized protein</fullName>
    </submittedName>
</protein>
<name>A0A3F3ISZ0_SALER</name>
<dbReference type="Proteomes" id="UP000852880">
    <property type="component" value="Unassembled WGS sequence"/>
</dbReference>
<dbReference type="InterPro" id="IPR045941">
    <property type="entry name" value="DUF6361"/>
</dbReference>
<dbReference type="RefSeq" id="WP_024146610.1">
    <property type="nucleotide sequence ID" value="NZ_CAIZAR010000121.1"/>
</dbReference>
<accession>A0A3F3ISZ0</accession>